<feature type="non-terminal residue" evidence="1">
    <location>
        <position position="1"/>
    </location>
</feature>
<gene>
    <name evidence="1" type="ORF">LCGC14_3049340</name>
</gene>
<proteinExistence type="predicted"/>
<protein>
    <submittedName>
        <fullName evidence="1">Uncharacterized protein</fullName>
    </submittedName>
</protein>
<dbReference type="AlphaFoldDB" id="A0A0F8WM70"/>
<comment type="caution">
    <text evidence="1">The sequence shown here is derived from an EMBL/GenBank/DDBJ whole genome shotgun (WGS) entry which is preliminary data.</text>
</comment>
<evidence type="ECO:0000313" key="1">
    <source>
        <dbReference type="EMBL" id="KKK57947.1"/>
    </source>
</evidence>
<reference evidence="1" key="1">
    <citation type="journal article" date="2015" name="Nature">
        <title>Complex archaea that bridge the gap between prokaryotes and eukaryotes.</title>
        <authorList>
            <person name="Spang A."/>
            <person name="Saw J.H."/>
            <person name="Jorgensen S.L."/>
            <person name="Zaremba-Niedzwiedzka K."/>
            <person name="Martijn J."/>
            <person name="Lind A.E."/>
            <person name="van Eijk R."/>
            <person name="Schleper C."/>
            <person name="Guy L."/>
            <person name="Ettema T.J."/>
        </authorList>
    </citation>
    <scope>NUCLEOTIDE SEQUENCE</scope>
</reference>
<sequence>EEELTKLIDEYRDKDLKGGLMDFLKSRGFKFREDKDD</sequence>
<dbReference type="EMBL" id="LAZR01064223">
    <property type="protein sequence ID" value="KKK57947.1"/>
    <property type="molecule type" value="Genomic_DNA"/>
</dbReference>
<accession>A0A0F8WM70</accession>
<organism evidence="1">
    <name type="scientific">marine sediment metagenome</name>
    <dbReference type="NCBI Taxonomy" id="412755"/>
    <lineage>
        <taxon>unclassified sequences</taxon>
        <taxon>metagenomes</taxon>
        <taxon>ecological metagenomes</taxon>
    </lineage>
</organism>
<name>A0A0F8WM70_9ZZZZ</name>